<dbReference type="NCBIfam" id="NF002325">
    <property type="entry name" value="PRK01278.1"/>
    <property type="match status" value="1"/>
</dbReference>
<feature type="binding site" evidence="4">
    <location>
        <position position="280"/>
    </location>
    <ligand>
        <name>N(2)-acetyl-L-ornithine</name>
        <dbReference type="ChEBI" id="CHEBI:57805"/>
    </ligand>
</feature>
<dbReference type="SUPFAM" id="SSF53383">
    <property type="entry name" value="PLP-dependent transferases"/>
    <property type="match status" value="1"/>
</dbReference>
<dbReference type="InterPro" id="IPR015424">
    <property type="entry name" value="PyrdxlP-dep_Trfase"/>
</dbReference>
<dbReference type="InParanoid" id="A0A423Q0F5"/>
<keyword evidence="1 4" id="KW-0032">Aminotransferase</keyword>
<dbReference type="PANTHER" id="PTHR11986:SF113">
    <property type="entry name" value="SUCCINYLORNITHINE TRANSAMINASE"/>
    <property type="match status" value="1"/>
</dbReference>
<dbReference type="InterPro" id="IPR015421">
    <property type="entry name" value="PyrdxlP-dep_Trfase_major"/>
</dbReference>
<comment type="pathway">
    <text evidence="4">Amino-acid biosynthesis; L-arginine biosynthesis; N(2)-acetyl-L-ornithine from L-glutamate: step 4/4.</text>
</comment>
<evidence type="ECO:0000313" key="6">
    <source>
        <dbReference type="Proteomes" id="UP000285310"/>
    </source>
</evidence>
<protein>
    <recommendedName>
        <fullName evidence="4">Acetylornithine aminotransferase</fullName>
        <shortName evidence="4">ACOAT</shortName>
        <ecNumber evidence="4">2.6.1.11</ecNumber>
    </recommendedName>
</protein>
<dbReference type="FunCoup" id="A0A423Q0F5">
    <property type="interactions" value="555"/>
</dbReference>
<comment type="caution">
    <text evidence="5">The sequence shown here is derived from an EMBL/GenBank/DDBJ whole genome shotgun (WGS) entry which is preliminary data.</text>
</comment>
<organism evidence="5 6">
    <name type="scientific">Salinisphaera japonica YTM-1</name>
    <dbReference type="NCBI Taxonomy" id="1209778"/>
    <lineage>
        <taxon>Bacteria</taxon>
        <taxon>Pseudomonadati</taxon>
        <taxon>Pseudomonadota</taxon>
        <taxon>Gammaproteobacteria</taxon>
        <taxon>Salinisphaerales</taxon>
        <taxon>Salinisphaeraceae</taxon>
        <taxon>Salinisphaera</taxon>
    </lineage>
</organism>
<feature type="binding site" evidence="4">
    <location>
        <begin position="223"/>
        <end position="226"/>
    </location>
    <ligand>
        <name>pyridoxal 5'-phosphate</name>
        <dbReference type="ChEBI" id="CHEBI:597326"/>
    </ligand>
</feature>
<dbReference type="GO" id="GO:0042802">
    <property type="term" value="F:identical protein binding"/>
    <property type="evidence" value="ECO:0007669"/>
    <property type="project" value="TreeGrafter"/>
</dbReference>
<evidence type="ECO:0000256" key="1">
    <source>
        <dbReference type="ARBA" id="ARBA00022576"/>
    </source>
</evidence>
<comment type="caution">
    <text evidence="4">Lacks conserved residue(s) required for the propagation of feature annotation.</text>
</comment>
<dbReference type="UniPathway" id="UPA00068">
    <property type="reaction ID" value="UER00109"/>
</dbReference>
<gene>
    <name evidence="4 5" type="primary">argD</name>
    <name evidence="5" type="ORF">SAJA_02615</name>
</gene>
<comment type="catalytic activity">
    <reaction evidence="4">
        <text>N(2)-acetyl-L-ornithine + 2-oxoglutarate = N-acetyl-L-glutamate 5-semialdehyde + L-glutamate</text>
        <dbReference type="Rhea" id="RHEA:18049"/>
        <dbReference type="ChEBI" id="CHEBI:16810"/>
        <dbReference type="ChEBI" id="CHEBI:29123"/>
        <dbReference type="ChEBI" id="CHEBI:29985"/>
        <dbReference type="ChEBI" id="CHEBI:57805"/>
        <dbReference type="EC" id="2.6.1.11"/>
    </reaction>
</comment>
<dbReference type="Proteomes" id="UP000285310">
    <property type="component" value="Unassembled WGS sequence"/>
</dbReference>
<dbReference type="Gene3D" id="3.40.640.10">
    <property type="entry name" value="Type I PLP-dependent aspartate aminotransferase-like (Major domain)"/>
    <property type="match status" value="1"/>
</dbReference>
<keyword evidence="4" id="KW-0963">Cytoplasm</keyword>
<keyword evidence="4" id="KW-0028">Amino-acid biosynthesis</keyword>
<dbReference type="NCBIfam" id="NF003468">
    <property type="entry name" value="PRK05093.1"/>
    <property type="match status" value="1"/>
</dbReference>
<keyword evidence="6" id="KW-1185">Reference proteome</keyword>
<evidence type="ECO:0000256" key="3">
    <source>
        <dbReference type="ARBA" id="ARBA00022898"/>
    </source>
</evidence>
<comment type="subcellular location">
    <subcellularLocation>
        <location evidence="4">Cytoplasm</location>
    </subcellularLocation>
</comment>
<dbReference type="InterPro" id="IPR015422">
    <property type="entry name" value="PyrdxlP-dep_Trfase_small"/>
</dbReference>
<dbReference type="CDD" id="cd00610">
    <property type="entry name" value="OAT_like"/>
    <property type="match status" value="1"/>
</dbReference>
<dbReference type="InterPro" id="IPR005814">
    <property type="entry name" value="Aminotrans_3"/>
</dbReference>
<dbReference type="Gene3D" id="3.90.1150.10">
    <property type="entry name" value="Aspartate Aminotransferase, domain 1"/>
    <property type="match status" value="1"/>
</dbReference>
<name>A0A423Q0F5_9GAMM</name>
<comment type="miscellaneous">
    <text evidence="4">May also have succinyldiaminopimelate aminotransferase activity, thus carrying out the corresponding step in lysine biosynthesis.</text>
</comment>
<dbReference type="HAMAP" id="MF_01107">
    <property type="entry name" value="ArgD_aminotrans_3"/>
    <property type="match status" value="1"/>
</dbReference>
<feature type="binding site" evidence="4">
    <location>
        <position position="281"/>
    </location>
    <ligand>
        <name>pyridoxal 5'-phosphate</name>
        <dbReference type="ChEBI" id="CHEBI:597326"/>
    </ligand>
</feature>
<dbReference type="NCBIfam" id="NF009047">
    <property type="entry name" value="PRK12381.1"/>
    <property type="match status" value="1"/>
</dbReference>
<feature type="modified residue" description="N6-(pyridoxal phosphate)lysine" evidence="4">
    <location>
        <position position="252"/>
    </location>
</feature>
<dbReference type="InterPro" id="IPR049704">
    <property type="entry name" value="Aminotrans_3_PPA_site"/>
</dbReference>
<dbReference type="GO" id="GO:0006526">
    <property type="term" value="P:L-arginine biosynthetic process"/>
    <property type="evidence" value="ECO:0007669"/>
    <property type="project" value="UniProtKB-UniRule"/>
</dbReference>
<dbReference type="InterPro" id="IPR017652">
    <property type="entry name" value="Ac/SucOrn_transaminase_bac"/>
</dbReference>
<comment type="subunit">
    <text evidence="4">Homodimer.</text>
</comment>
<comment type="cofactor">
    <cofactor evidence="4">
        <name>pyridoxal 5'-phosphate</name>
        <dbReference type="ChEBI" id="CHEBI:597326"/>
    </cofactor>
    <text evidence="4">Binds 1 pyridoxal phosphate per subunit.</text>
</comment>
<dbReference type="PIRSF" id="PIRSF000521">
    <property type="entry name" value="Transaminase_4ab_Lys_Orn"/>
    <property type="match status" value="1"/>
</dbReference>
<proteinExistence type="inferred from homology"/>
<dbReference type="NCBIfam" id="TIGR03246">
    <property type="entry name" value="arg_catab_astC"/>
    <property type="match status" value="1"/>
</dbReference>
<reference evidence="5 6" key="1">
    <citation type="submission" date="2013-10" db="EMBL/GenBank/DDBJ databases">
        <title>Salinisphaera japonica YTM-1 Genome Sequencing.</title>
        <authorList>
            <person name="Lai Q."/>
            <person name="Li C."/>
            <person name="Shao Z."/>
        </authorList>
    </citation>
    <scope>NUCLEOTIDE SEQUENCE [LARGE SCALE GENOMIC DNA]</scope>
    <source>
        <strain evidence="5 6">YTM-1</strain>
    </source>
</reference>
<keyword evidence="4" id="KW-0055">Arginine biosynthesis</keyword>
<feature type="binding site" evidence="4">
    <location>
        <position position="138"/>
    </location>
    <ligand>
        <name>pyridoxal 5'-phosphate</name>
        <dbReference type="ChEBI" id="CHEBI:597326"/>
    </ligand>
</feature>
<dbReference type="PANTHER" id="PTHR11986">
    <property type="entry name" value="AMINOTRANSFERASE CLASS III"/>
    <property type="match status" value="1"/>
</dbReference>
<dbReference type="GO" id="GO:0003992">
    <property type="term" value="F:N2-acetyl-L-ornithine:2-oxoglutarate 5-aminotransferase activity"/>
    <property type="evidence" value="ECO:0007669"/>
    <property type="project" value="UniProtKB-UniRule"/>
</dbReference>
<dbReference type="FunFam" id="3.40.640.10:FF:000004">
    <property type="entry name" value="Acetylornithine aminotransferase"/>
    <property type="match status" value="1"/>
</dbReference>
<keyword evidence="2 4" id="KW-0808">Transferase</keyword>
<evidence type="ECO:0000256" key="4">
    <source>
        <dbReference type="HAMAP-Rule" id="MF_01107"/>
    </source>
</evidence>
<dbReference type="InterPro" id="IPR004636">
    <property type="entry name" value="AcOrn/SuccOrn_fam"/>
</dbReference>
<dbReference type="EMBL" id="AYKG01000005">
    <property type="protein sequence ID" value="ROO31397.1"/>
    <property type="molecule type" value="Genomic_DNA"/>
</dbReference>
<dbReference type="NCBIfam" id="TIGR00707">
    <property type="entry name" value="argD"/>
    <property type="match status" value="1"/>
</dbReference>
<sequence length="405" mass="43448">MTWTPTRDDFNTYMLPNYNPQAIIPVRGDGSRLWDQDGREFVDFAGGIAVNALGHAHPALVDALKTQGEQLWHLSNVYANEPALRLAKTLVEATFADKAFFCNSGGEANEAALKLARRYAHDHHGKQKDKIVSFRQSFHGRTWFTVSVGGQPKYTEGFGPIPGGIVHGQYNDLDSARELVDENTCAIIVEPMQGEGGVTPATPEFLEGLRALADAHNALLIFDEVQCGVGRTGHLYGYMHYGVTPDILTSAKALGGGFPIGAMLTTEHVAEVFVVGTHGSTYGGNPLACAVGYAAVSTINTPEVLDGVAERHALFRKHLEAIDAKYDCFAEIRGLGLLMGAEFNARFGEAGRDTLAAGIDEGVMLLVAGPGVLRFAPSLIIPEADIDEGMARLERAIARVAESVG</sequence>
<dbReference type="GO" id="GO:0005737">
    <property type="term" value="C:cytoplasm"/>
    <property type="evidence" value="ECO:0007669"/>
    <property type="project" value="UniProtKB-SubCell"/>
</dbReference>
<comment type="similarity">
    <text evidence="4">Belongs to the class-III pyridoxal-phosphate-dependent aminotransferase family. ArgD subfamily.</text>
</comment>
<dbReference type="EC" id="2.6.1.11" evidence="4"/>
<dbReference type="OrthoDB" id="9801052at2"/>
<dbReference type="Pfam" id="PF00202">
    <property type="entry name" value="Aminotran_3"/>
    <property type="match status" value="1"/>
</dbReference>
<feature type="binding site" evidence="4">
    <location>
        <position position="141"/>
    </location>
    <ligand>
        <name>N(2)-acetyl-L-ornithine</name>
        <dbReference type="ChEBI" id="CHEBI:57805"/>
    </ligand>
</feature>
<dbReference type="PROSITE" id="PS00600">
    <property type="entry name" value="AA_TRANSFER_CLASS_3"/>
    <property type="match status" value="1"/>
</dbReference>
<keyword evidence="3 4" id="KW-0663">Pyridoxal phosphate</keyword>
<evidence type="ECO:0000313" key="5">
    <source>
        <dbReference type="EMBL" id="ROO31397.1"/>
    </source>
</evidence>
<accession>A0A423Q0F5</accession>
<evidence type="ECO:0000256" key="2">
    <source>
        <dbReference type="ARBA" id="ARBA00022679"/>
    </source>
</evidence>
<dbReference type="RefSeq" id="WP_123657090.1">
    <property type="nucleotide sequence ID" value="NZ_AYKG01000005.1"/>
</dbReference>
<dbReference type="InterPro" id="IPR050103">
    <property type="entry name" value="Class-III_PLP-dep_AT"/>
</dbReference>
<dbReference type="GO" id="GO:0030170">
    <property type="term" value="F:pyridoxal phosphate binding"/>
    <property type="evidence" value="ECO:0007669"/>
    <property type="project" value="InterPro"/>
</dbReference>
<dbReference type="AlphaFoldDB" id="A0A423Q0F5"/>